<dbReference type="InterPro" id="IPR027417">
    <property type="entry name" value="P-loop_NTPase"/>
</dbReference>
<dbReference type="InterPro" id="IPR005748">
    <property type="entry name" value="DNA_mismatch_repair_MutS"/>
</dbReference>
<dbReference type="Pfam" id="PF05188">
    <property type="entry name" value="MutS_II"/>
    <property type="match status" value="1"/>
</dbReference>
<dbReference type="PROSITE" id="PS00486">
    <property type="entry name" value="DNA_MISMATCH_REPAIR_2"/>
    <property type="match status" value="1"/>
</dbReference>
<dbReference type="STRING" id="389348.PNK_0660"/>
<dbReference type="InterPro" id="IPR007695">
    <property type="entry name" value="DNA_mismatch_repair_MutS-lik_N"/>
</dbReference>
<dbReference type="SUPFAM" id="SSF55271">
    <property type="entry name" value="DNA repair protein MutS, domain I"/>
    <property type="match status" value="1"/>
</dbReference>
<dbReference type="GO" id="GO:0003684">
    <property type="term" value="F:damaged DNA binding"/>
    <property type="evidence" value="ECO:0007669"/>
    <property type="project" value="UniProtKB-UniRule"/>
</dbReference>
<dbReference type="Gene3D" id="3.40.1170.10">
    <property type="entry name" value="DNA repair protein MutS, domain I"/>
    <property type="match status" value="1"/>
</dbReference>
<gene>
    <name evidence="9 12" type="primary">mutS</name>
    <name evidence="12" type="ORF">PNK_0660</name>
</gene>
<evidence type="ECO:0000256" key="10">
    <source>
        <dbReference type="RuleBase" id="RU003756"/>
    </source>
</evidence>
<dbReference type="Pfam" id="PF00488">
    <property type="entry name" value="MutS_V"/>
    <property type="match status" value="1"/>
</dbReference>
<dbReference type="Proteomes" id="UP000069902">
    <property type="component" value="Chromosome cPNK"/>
</dbReference>
<dbReference type="Pfam" id="PF05190">
    <property type="entry name" value="MutS_IV"/>
    <property type="match status" value="1"/>
</dbReference>
<dbReference type="Gene3D" id="3.40.50.300">
    <property type="entry name" value="P-loop containing nucleotide triphosphate hydrolases"/>
    <property type="match status" value="1"/>
</dbReference>
<dbReference type="GO" id="GO:0005829">
    <property type="term" value="C:cytosol"/>
    <property type="evidence" value="ECO:0007669"/>
    <property type="project" value="TreeGrafter"/>
</dbReference>
<dbReference type="PANTHER" id="PTHR11361">
    <property type="entry name" value="DNA MISMATCH REPAIR PROTEIN MUTS FAMILY MEMBER"/>
    <property type="match status" value="1"/>
</dbReference>
<dbReference type="SMART" id="SM00533">
    <property type="entry name" value="MUTSd"/>
    <property type="match status" value="1"/>
</dbReference>
<evidence type="ECO:0000259" key="11">
    <source>
        <dbReference type="PROSITE" id="PS00486"/>
    </source>
</evidence>
<dbReference type="NCBIfam" id="TIGR01070">
    <property type="entry name" value="mutS1"/>
    <property type="match status" value="1"/>
</dbReference>
<evidence type="ECO:0000256" key="4">
    <source>
        <dbReference type="ARBA" id="ARBA00022763"/>
    </source>
</evidence>
<dbReference type="Gene3D" id="3.30.420.110">
    <property type="entry name" value="MutS, connector domain"/>
    <property type="match status" value="1"/>
</dbReference>
<dbReference type="InterPro" id="IPR017261">
    <property type="entry name" value="DNA_mismatch_repair_MutS/MSH"/>
</dbReference>
<dbReference type="PANTHER" id="PTHR11361:SF34">
    <property type="entry name" value="DNA MISMATCH REPAIR PROTEIN MSH1, MITOCHONDRIAL"/>
    <property type="match status" value="1"/>
</dbReference>
<reference evidence="13" key="1">
    <citation type="submission" date="2015-09" db="EMBL/GenBank/DDBJ databases">
        <authorList>
            <person name="Bertelli C."/>
        </authorList>
    </citation>
    <scope>NUCLEOTIDE SEQUENCE [LARGE SCALE GENOMIC DNA]</scope>
    <source>
        <strain evidence="13">KNic</strain>
    </source>
</reference>
<dbReference type="PIRSF" id="PIRSF037677">
    <property type="entry name" value="DNA_mis_repair_Msh6"/>
    <property type="match status" value="1"/>
</dbReference>
<dbReference type="FunFam" id="3.40.50.300:FF:000870">
    <property type="entry name" value="MutS protein homolog 4"/>
    <property type="match status" value="1"/>
</dbReference>
<keyword evidence="3 9" id="KW-0547">Nucleotide-binding</keyword>
<evidence type="ECO:0000256" key="9">
    <source>
        <dbReference type="HAMAP-Rule" id="MF_00096"/>
    </source>
</evidence>
<dbReference type="InterPro" id="IPR036678">
    <property type="entry name" value="MutS_con_dom_sf"/>
</dbReference>
<dbReference type="InterPro" id="IPR045076">
    <property type="entry name" value="MutS"/>
</dbReference>
<proteinExistence type="inferred from homology"/>
<evidence type="ECO:0000256" key="1">
    <source>
        <dbReference type="ARBA" id="ARBA00006271"/>
    </source>
</evidence>
<accession>A0A0U5JD21</accession>
<dbReference type="InterPro" id="IPR036187">
    <property type="entry name" value="DNA_mismatch_repair_MutS_sf"/>
</dbReference>
<dbReference type="InterPro" id="IPR016151">
    <property type="entry name" value="DNA_mismatch_repair_MutS_N"/>
</dbReference>
<dbReference type="InterPro" id="IPR007696">
    <property type="entry name" value="DNA_mismatch_repair_MutS_core"/>
</dbReference>
<evidence type="ECO:0000256" key="2">
    <source>
        <dbReference type="ARBA" id="ARBA00021982"/>
    </source>
</evidence>
<dbReference type="Pfam" id="PF01624">
    <property type="entry name" value="MutS_I"/>
    <property type="match status" value="1"/>
</dbReference>
<evidence type="ECO:0000256" key="3">
    <source>
        <dbReference type="ARBA" id="ARBA00022741"/>
    </source>
</evidence>
<dbReference type="NCBIfam" id="NF003810">
    <property type="entry name" value="PRK05399.1"/>
    <property type="match status" value="1"/>
</dbReference>
<evidence type="ECO:0000256" key="7">
    <source>
        <dbReference type="ARBA" id="ARBA00023204"/>
    </source>
</evidence>
<keyword evidence="4 9" id="KW-0227">DNA damage</keyword>
<keyword evidence="13" id="KW-1185">Reference proteome</keyword>
<dbReference type="GO" id="GO:0005524">
    <property type="term" value="F:ATP binding"/>
    <property type="evidence" value="ECO:0007669"/>
    <property type="project" value="UniProtKB-UniRule"/>
</dbReference>
<evidence type="ECO:0000256" key="6">
    <source>
        <dbReference type="ARBA" id="ARBA00023125"/>
    </source>
</evidence>
<dbReference type="KEGG" id="pnl:PNK_0660"/>
<dbReference type="CDD" id="cd03284">
    <property type="entry name" value="ABC_MutS1"/>
    <property type="match status" value="1"/>
</dbReference>
<dbReference type="InterPro" id="IPR007861">
    <property type="entry name" value="DNA_mismatch_repair_MutS_clamp"/>
</dbReference>
<dbReference type="SUPFAM" id="SSF48334">
    <property type="entry name" value="DNA repair protein MutS, domain III"/>
    <property type="match status" value="1"/>
</dbReference>
<evidence type="ECO:0000313" key="13">
    <source>
        <dbReference type="Proteomes" id="UP000069902"/>
    </source>
</evidence>
<name>A0A0U5JD21_9BACT</name>
<dbReference type="Gene3D" id="1.10.1420.10">
    <property type="match status" value="2"/>
</dbReference>
<dbReference type="GO" id="GO:0006298">
    <property type="term" value="P:mismatch repair"/>
    <property type="evidence" value="ECO:0007669"/>
    <property type="project" value="UniProtKB-UniRule"/>
</dbReference>
<evidence type="ECO:0000256" key="5">
    <source>
        <dbReference type="ARBA" id="ARBA00022840"/>
    </source>
</evidence>
<organism evidence="12 13">
    <name type="scientific">Candidatus Protochlamydia naegleriophila</name>
    <dbReference type="NCBI Taxonomy" id="389348"/>
    <lineage>
        <taxon>Bacteria</taxon>
        <taxon>Pseudomonadati</taxon>
        <taxon>Chlamydiota</taxon>
        <taxon>Chlamydiia</taxon>
        <taxon>Parachlamydiales</taxon>
        <taxon>Parachlamydiaceae</taxon>
        <taxon>Candidatus Protochlamydia</taxon>
    </lineage>
</organism>
<dbReference type="EMBL" id="LN879502">
    <property type="protein sequence ID" value="CUI16287.1"/>
    <property type="molecule type" value="Genomic_DNA"/>
</dbReference>
<dbReference type="InterPro" id="IPR000432">
    <property type="entry name" value="DNA_mismatch_repair_MutS_C"/>
</dbReference>
<dbReference type="InParanoid" id="A0A0U5JD21"/>
<dbReference type="HAMAP" id="MF_00096">
    <property type="entry name" value="MutS"/>
    <property type="match status" value="1"/>
</dbReference>
<keyword evidence="6 9" id="KW-0238">DNA-binding</keyword>
<dbReference type="RefSeq" id="WP_059060276.1">
    <property type="nucleotide sequence ID" value="NZ_LN879502.1"/>
</dbReference>
<comment type="function">
    <text evidence="8 9">This protein is involved in the repair of mismatches in DNA. It is possible that it carries out the mismatch recognition step. This protein has a weak ATPase activity.</text>
</comment>
<dbReference type="GO" id="GO:0140664">
    <property type="term" value="F:ATP-dependent DNA damage sensor activity"/>
    <property type="evidence" value="ECO:0007669"/>
    <property type="project" value="InterPro"/>
</dbReference>
<dbReference type="PATRIC" id="fig|389348.3.peg.722"/>
<dbReference type="GO" id="GO:0030983">
    <property type="term" value="F:mismatched DNA binding"/>
    <property type="evidence" value="ECO:0007669"/>
    <property type="project" value="InterPro"/>
</dbReference>
<evidence type="ECO:0000313" key="12">
    <source>
        <dbReference type="EMBL" id="CUI16287.1"/>
    </source>
</evidence>
<dbReference type="Pfam" id="PF05192">
    <property type="entry name" value="MutS_III"/>
    <property type="match status" value="1"/>
</dbReference>
<dbReference type="InterPro" id="IPR007860">
    <property type="entry name" value="DNA_mmatch_repair_MutS_con_dom"/>
</dbReference>
<dbReference type="SMART" id="SM00534">
    <property type="entry name" value="MUTSac"/>
    <property type="match status" value="1"/>
</dbReference>
<dbReference type="SUPFAM" id="SSF52540">
    <property type="entry name" value="P-loop containing nucleoside triphosphate hydrolases"/>
    <property type="match status" value="1"/>
</dbReference>
<comment type="similarity">
    <text evidence="1 9 10">Belongs to the DNA mismatch repair MutS family.</text>
</comment>
<keyword evidence="7 9" id="KW-0234">DNA repair</keyword>
<dbReference type="AlphaFoldDB" id="A0A0U5JD21"/>
<evidence type="ECO:0000256" key="8">
    <source>
        <dbReference type="ARBA" id="ARBA00024647"/>
    </source>
</evidence>
<dbReference type="SUPFAM" id="SSF53150">
    <property type="entry name" value="DNA repair protein MutS, domain II"/>
    <property type="match status" value="1"/>
</dbReference>
<keyword evidence="5 9" id="KW-0067">ATP-binding</keyword>
<dbReference type="FunCoup" id="A0A0U5JD21">
    <property type="interactions" value="358"/>
</dbReference>
<sequence>MSTLSSNPPMLDESKLSPMMVQWYACKKMAPDAVLFFRMGDFYEAFYEDAHLLAKELDLTLTKRQDIPMSGVPFHTSEGYIDKLVAKGFRVAVAEQMEDPKQTKGLVKREIVRVVTPGTVINSTLLSDKTNNFFAALTKAGQVYGLAFLDLTTGECWVSEFTQERDLLNELYRLHPAEFLTSEKFKEKQASLFEDMRQTYSFLVNTQEEWHFEHQSAYDFLVQHFRVHSLDGFGLNGMVAAINAAGALLRYLQDALCLSIQHIQDIRSYSTSHFMVLDRMTQRNLELTHSLQDGSRRNTLLGVIDQTVTPMGARLMHHWVKQPLLHLTEIQQRQLGIQSFLDQCHVLEYFQEKLIHVKDLERLMMKVSAGYATPRDLVALHLSFQPINAIKSLLAPLSAEWVQRQVEKLNPLPEMNHRIAQALVDEPPLRLGEGKTFRDGYHQELDDLREISRDSKAWMARYQTQIREDTGIKTLKVGFNKMFGYFIEVSRGQADKMPDTFIRRQTLVNAERYITPELKDYESKVLTAEERIEAIESELFHQLRSDIVQYTKTVLEVAQALARLDCLSALAETARKYHYNCPTVDNSLTLRIEEGRHPVIETACRREKFIPNDTYLDDQQDRLLLITGPNMAGKSTYLRQVALIVILAQIGSFVPAKQAHIGIVDKVFTRIGASDDLSRGQSTFMVEMTETANILNNVTSRSLVILDEIGRGTSTYDGISIAWSVAEYLLTTEQRMAKTLFATHYWELTKLEEKVPGAVNYNVAVHEAEDHITFLRKIVKGGTDKSYGIHVGRLAGLPASVLQRAKEILEHLEENSNRKSAFEPAKIKRPSPQKLKVPQTDFQLSLFEN</sequence>
<feature type="domain" description="DNA mismatch repair proteins mutS family" evidence="11">
    <location>
        <begin position="702"/>
        <end position="718"/>
    </location>
</feature>
<protein>
    <recommendedName>
        <fullName evidence="2 9">DNA mismatch repair protein MutS</fullName>
    </recommendedName>
</protein>
<feature type="binding site" evidence="9">
    <location>
        <begin position="628"/>
        <end position="635"/>
    </location>
    <ligand>
        <name>ATP</name>
        <dbReference type="ChEBI" id="CHEBI:30616"/>
    </ligand>
</feature>